<protein>
    <submittedName>
        <fullName evidence="2">Uncharacterized protein</fullName>
    </submittedName>
</protein>
<dbReference type="Proteomes" id="UP000002487">
    <property type="component" value="Chromosome"/>
</dbReference>
<keyword evidence="3" id="KW-1185">Reference proteome</keyword>
<keyword evidence="1" id="KW-0812">Transmembrane</keyword>
<dbReference type="EMBL" id="AE010299">
    <property type="protein sequence ID" value="AAM05984.1"/>
    <property type="molecule type" value="Genomic_DNA"/>
</dbReference>
<evidence type="ECO:0000313" key="3">
    <source>
        <dbReference type="Proteomes" id="UP000002487"/>
    </source>
</evidence>
<accession>Q8TMQ0</accession>
<organism evidence="2 3">
    <name type="scientific">Methanosarcina acetivorans (strain ATCC 35395 / DSM 2834 / JCM 12185 / C2A)</name>
    <dbReference type="NCBI Taxonomy" id="188937"/>
    <lineage>
        <taxon>Archaea</taxon>
        <taxon>Methanobacteriati</taxon>
        <taxon>Methanobacteriota</taxon>
        <taxon>Stenosarchaea group</taxon>
        <taxon>Methanomicrobia</taxon>
        <taxon>Methanosarcinales</taxon>
        <taxon>Methanosarcinaceae</taxon>
        <taxon>Methanosarcina</taxon>
    </lineage>
</organism>
<dbReference type="EnsemblBacteria" id="AAM05984">
    <property type="protein sequence ID" value="AAM05984"/>
    <property type="gene ID" value="MA_2603"/>
</dbReference>
<feature type="transmembrane region" description="Helical" evidence="1">
    <location>
        <begin position="49"/>
        <end position="75"/>
    </location>
</feature>
<dbReference type="InParanoid" id="Q8TMQ0"/>
<keyword evidence="1" id="KW-1133">Transmembrane helix</keyword>
<dbReference type="KEGG" id="mac:MA_2603"/>
<proteinExistence type="predicted"/>
<feature type="transmembrane region" description="Helical" evidence="1">
    <location>
        <begin position="6"/>
        <end position="29"/>
    </location>
</feature>
<sequence>MTDVLGLIISLIIIAVAAGLLYIALKILVVLVREGIGTLLEILSASKEWLIGIAFTLVVLFCSFHIVIGASWFLFPSSLDINLYPTEHNAEIDLPISAIEGTYIETGTGYVIKPTMPVPLPVVPKIYIKKTDENHVSISGLNFIKTQDIQKIPVEDHSIKEHVNISRVIKVSKYIPDKE</sequence>
<dbReference type="RefSeq" id="WP_011022567.1">
    <property type="nucleotide sequence ID" value="NC_003552.1"/>
</dbReference>
<gene>
    <name evidence="2" type="ordered locus">MA_2603</name>
</gene>
<name>Q8TMQ0_METAC</name>
<dbReference type="GeneID" id="1474492"/>
<evidence type="ECO:0000313" key="2">
    <source>
        <dbReference type="EMBL" id="AAM05984.1"/>
    </source>
</evidence>
<dbReference type="HOGENOM" id="CLU_1500280_0_0_2"/>
<evidence type="ECO:0000256" key="1">
    <source>
        <dbReference type="SAM" id="Phobius"/>
    </source>
</evidence>
<reference evidence="2 3" key="1">
    <citation type="journal article" date="2002" name="Genome Res.">
        <title>The genome of Methanosarcina acetivorans reveals extensive metabolic and physiological diversity.</title>
        <authorList>
            <person name="Galagan J.E."/>
            <person name="Nusbaum C."/>
            <person name="Roy A."/>
            <person name="Endrizzi M.G."/>
            <person name="Macdonald P."/>
            <person name="FitzHugh W."/>
            <person name="Calvo S."/>
            <person name="Engels R."/>
            <person name="Smirnov S."/>
            <person name="Atnoor D."/>
            <person name="Brown A."/>
            <person name="Allen N."/>
            <person name="Naylor J."/>
            <person name="Stange-Thomann N."/>
            <person name="DeArellano K."/>
            <person name="Johnson R."/>
            <person name="Linton L."/>
            <person name="McEwan P."/>
            <person name="McKernan K."/>
            <person name="Talamas J."/>
            <person name="Tirrell A."/>
            <person name="Ye W."/>
            <person name="Zimmer A."/>
            <person name="Barber R.D."/>
            <person name="Cann I."/>
            <person name="Graham D.E."/>
            <person name="Grahame D.A."/>
            <person name="Guss A."/>
            <person name="Hedderich R."/>
            <person name="Ingram-Smith C."/>
            <person name="Kuettner C.H."/>
            <person name="Krzycki J.A."/>
            <person name="Leigh J.A."/>
            <person name="Li W."/>
            <person name="Liu J."/>
            <person name="Mukhopadhyay B."/>
            <person name="Reeve J.N."/>
            <person name="Smith K."/>
            <person name="Springer T.A."/>
            <person name="Umayam L.A."/>
            <person name="White O."/>
            <person name="White R.H."/>
            <person name="de Macario E.C."/>
            <person name="Ferry J.G."/>
            <person name="Jarrell K.F."/>
            <person name="Jing H."/>
            <person name="Macario A.J.L."/>
            <person name="Paulsen I."/>
            <person name="Pritchett M."/>
            <person name="Sowers K.R."/>
            <person name="Swanson R.V."/>
            <person name="Zinder S.H."/>
            <person name="Lander E."/>
            <person name="Metcalf W.W."/>
            <person name="Birren B."/>
        </authorList>
    </citation>
    <scope>NUCLEOTIDE SEQUENCE [LARGE SCALE GENOMIC DNA]</scope>
    <source>
        <strain evidence="3">ATCC 35395 / DSM 2834 / JCM 12185 / C2A</strain>
    </source>
</reference>
<keyword evidence="1" id="KW-0472">Membrane</keyword>
<dbReference type="AlphaFoldDB" id="Q8TMQ0"/>